<evidence type="ECO:0000313" key="4">
    <source>
        <dbReference type="EMBL" id="CAK9047886.1"/>
    </source>
</evidence>
<evidence type="ECO:0000256" key="2">
    <source>
        <dbReference type="SAM" id="Phobius"/>
    </source>
</evidence>
<evidence type="ECO:0000256" key="1">
    <source>
        <dbReference type="SAM" id="MobiDB-lite"/>
    </source>
</evidence>
<name>A0ABP0M9X6_9DINO</name>
<gene>
    <name evidence="4" type="ORF">CCMP2556_LOCUS24720</name>
</gene>
<sequence>MVRHHFAAVVVACYLWIASAKDADAQDSFNDKYLMSYLPPGDEHYTDSWVGENSSWRSYMSQYSGKSGDYQKYLKQYGGPQANYDQYVSLYASMAGADVTSGKDYNSKGKSQLDAWNKSMVTTYNLYIPGPYENFAEQATEERTGNGGQGVGKGTMGEGQGGSSGAGGGGQPQGSGSGGMPWIPSGGGGGEKETEGGGGGNEVGYEPFARPWVVQYATDEGGNNAFDYEGKEFASGGMQMGGVQDYADYMNQYAGEWVPEESIDQKHQADGHKDAEQKGGDQKGRHQKDRHPKTGHEKADHQQGGHQKAHHQKEDHHQDSDEQNSKASAAVPGPDKTHMAHAKGQKEGQKAVQKASEKDHKHTKDKKAAQAVTLLDTSEEWAPVPHPAQPVLPRLKIASKDFKSSTDILHPAQPVLPQLSKASKEAIEDVRSGVQRLQQAAQDEVYAAWTMNKHLPAQEQTHEQKQLGESMSRLWKVTREPLNTKSLQELEDAGRAASTAITRLRTAELQQLRKSAKTAQEKLMKGAKDWSEMLQRDARKQDSKKLVEEARQAGVELERSLTKALESRTENRAQELLLRAQQRKKLLQGVLSEAVDVAKMARAPQFTVEETKPQKETLEVKVEETILPERQTKTFTAEKLKGVFGSWLLLGITIAGLLYSVAGFVLRRSAAAPRESREIALLTIAEP</sequence>
<feature type="compositionally biased region" description="Basic and acidic residues" evidence="1">
    <location>
        <begin position="344"/>
        <end position="368"/>
    </location>
</feature>
<dbReference type="Proteomes" id="UP001642484">
    <property type="component" value="Unassembled WGS sequence"/>
</dbReference>
<dbReference type="EMBL" id="CAXAMN010016335">
    <property type="protein sequence ID" value="CAK9047886.1"/>
    <property type="molecule type" value="Genomic_DNA"/>
</dbReference>
<accession>A0ABP0M9X6</accession>
<feature type="transmembrane region" description="Helical" evidence="2">
    <location>
        <begin position="644"/>
        <end position="666"/>
    </location>
</feature>
<feature type="signal peptide" evidence="3">
    <location>
        <begin position="1"/>
        <end position="20"/>
    </location>
</feature>
<feature type="compositionally biased region" description="Basic and acidic residues" evidence="1">
    <location>
        <begin position="312"/>
        <end position="324"/>
    </location>
</feature>
<keyword evidence="2" id="KW-0812">Transmembrane</keyword>
<keyword evidence="2" id="KW-1133">Transmembrane helix</keyword>
<feature type="compositionally biased region" description="Basic and acidic residues" evidence="1">
    <location>
        <begin position="263"/>
        <end position="284"/>
    </location>
</feature>
<feature type="region of interest" description="Disordered" evidence="1">
    <location>
        <begin position="263"/>
        <end position="370"/>
    </location>
</feature>
<feature type="compositionally biased region" description="Basic and acidic residues" evidence="1">
    <location>
        <begin position="292"/>
        <end position="303"/>
    </location>
</feature>
<reference evidence="4 5" key="1">
    <citation type="submission" date="2024-02" db="EMBL/GenBank/DDBJ databases">
        <authorList>
            <person name="Chen Y."/>
            <person name="Shah S."/>
            <person name="Dougan E. K."/>
            <person name="Thang M."/>
            <person name="Chan C."/>
        </authorList>
    </citation>
    <scope>NUCLEOTIDE SEQUENCE [LARGE SCALE GENOMIC DNA]</scope>
</reference>
<feature type="compositionally biased region" description="Gly residues" evidence="1">
    <location>
        <begin position="145"/>
        <end position="189"/>
    </location>
</feature>
<protein>
    <submittedName>
        <fullName evidence="4">Uncharacterized protein</fullName>
    </submittedName>
</protein>
<keyword evidence="2" id="KW-0472">Membrane</keyword>
<keyword evidence="3" id="KW-0732">Signal</keyword>
<feature type="region of interest" description="Disordered" evidence="1">
    <location>
        <begin position="142"/>
        <end position="206"/>
    </location>
</feature>
<organism evidence="4 5">
    <name type="scientific">Durusdinium trenchii</name>
    <dbReference type="NCBI Taxonomy" id="1381693"/>
    <lineage>
        <taxon>Eukaryota</taxon>
        <taxon>Sar</taxon>
        <taxon>Alveolata</taxon>
        <taxon>Dinophyceae</taxon>
        <taxon>Suessiales</taxon>
        <taxon>Symbiodiniaceae</taxon>
        <taxon>Durusdinium</taxon>
    </lineage>
</organism>
<feature type="chain" id="PRO_5045667387" evidence="3">
    <location>
        <begin position="21"/>
        <end position="687"/>
    </location>
</feature>
<keyword evidence="5" id="KW-1185">Reference proteome</keyword>
<evidence type="ECO:0000256" key="3">
    <source>
        <dbReference type="SAM" id="SignalP"/>
    </source>
</evidence>
<proteinExistence type="predicted"/>
<comment type="caution">
    <text evidence="4">The sequence shown here is derived from an EMBL/GenBank/DDBJ whole genome shotgun (WGS) entry which is preliminary data.</text>
</comment>
<evidence type="ECO:0000313" key="5">
    <source>
        <dbReference type="Proteomes" id="UP001642484"/>
    </source>
</evidence>